<keyword evidence="1" id="KW-0143">Chaperone</keyword>
<sequence>MDPEGLREPESRDYYRDLGIERTATYEEIKLAFHRLALHYHPDKKGDADEFRKIWTAYEVLREEELRAGYDKDYATFHLEWVVYDFRVRNYKIWIKDEKARREAREVARWTSRVQDSVQREAERARKEELERAEEQLNYLRQEAEEKRQEEDRHRAGQREAEKAERMRFYRERREREREERLKKGETNVEDAQDDEELELGERSQSQDKQDPEKTWQVRQLDPAWKEVFAFQKYRTERALADEMKVHDAYSESRGLDFTAAGLDCPCWGCVRRDAREKREILERDMGMRYWQNRLRESRKREREEQAAWHDYMMDELARAQRKKEIQKAIESARHQQAMEAARKTQEKEERKKEVRPERMVLSPEYRQLRVRQTASRKQNDLNAIAAARAQVASKQRQAKFQEAEKVQMAHEQIRKRQEEYLRDLDDRQNEQPNANVTLDLGWPKSKAKQAVPTKCTFCDTSIPHFSFICPHGGATACKPCKDKLSVFMPPKPEMQDDESLMMWALMT</sequence>
<dbReference type="InterPro" id="IPR001623">
    <property type="entry name" value="DnaJ_domain"/>
</dbReference>
<reference evidence="5" key="1">
    <citation type="journal article" date="2020" name="Stud. Mycol.">
        <title>101 Dothideomycetes genomes: a test case for predicting lifestyles and emergence of pathogens.</title>
        <authorList>
            <person name="Haridas S."/>
            <person name="Albert R."/>
            <person name="Binder M."/>
            <person name="Bloem J."/>
            <person name="Labutti K."/>
            <person name="Salamov A."/>
            <person name="Andreopoulos B."/>
            <person name="Baker S."/>
            <person name="Barry K."/>
            <person name="Bills G."/>
            <person name="Bluhm B."/>
            <person name="Cannon C."/>
            <person name="Castanera R."/>
            <person name="Culley D."/>
            <person name="Daum C."/>
            <person name="Ezra D."/>
            <person name="Gonzalez J."/>
            <person name="Henrissat B."/>
            <person name="Kuo A."/>
            <person name="Liang C."/>
            <person name="Lipzen A."/>
            <person name="Lutzoni F."/>
            <person name="Magnuson J."/>
            <person name="Mondo S."/>
            <person name="Nolan M."/>
            <person name="Ohm R."/>
            <person name="Pangilinan J."/>
            <person name="Park H.-J."/>
            <person name="Ramirez L."/>
            <person name="Alfaro M."/>
            <person name="Sun H."/>
            <person name="Tritt A."/>
            <person name="Yoshinaga Y."/>
            <person name="Zwiers L.-H."/>
            <person name="Turgeon B."/>
            <person name="Goodwin S."/>
            <person name="Spatafora J."/>
            <person name="Crous P."/>
            <person name="Grigoriev I."/>
        </authorList>
    </citation>
    <scope>NUCLEOTIDE SEQUENCE</scope>
    <source>
        <strain evidence="5">CBS 627.86</strain>
    </source>
</reference>
<dbReference type="CDD" id="cd06257">
    <property type="entry name" value="DnaJ"/>
    <property type="match status" value="1"/>
</dbReference>
<evidence type="ECO:0000256" key="3">
    <source>
        <dbReference type="SAM" id="MobiDB-lite"/>
    </source>
</evidence>
<dbReference type="GO" id="GO:0042026">
    <property type="term" value="P:protein refolding"/>
    <property type="evidence" value="ECO:0007669"/>
    <property type="project" value="TreeGrafter"/>
</dbReference>
<dbReference type="OrthoDB" id="10250354at2759"/>
<dbReference type="PANTHER" id="PTHR43096">
    <property type="entry name" value="DNAJ HOMOLOG 1, MITOCHONDRIAL-RELATED"/>
    <property type="match status" value="1"/>
</dbReference>
<dbReference type="SMART" id="SM00271">
    <property type="entry name" value="DnaJ"/>
    <property type="match status" value="1"/>
</dbReference>
<feature type="coiled-coil region" evidence="2">
    <location>
        <begin position="385"/>
        <end position="431"/>
    </location>
</feature>
<dbReference type="PRINTS" id="PR00625">
    <property type="entry name" value="JDOMAIN"/>
</dbReference>
<accession>A0A6A5ZMC7</accession>
<evidence type="ECO:0000256" key="1">
    <source>
        <dbReference type="ARBA" id="ARBA00023186"/>
    </source>
</evidence>
<feature type="domain" description="J" evidence="4">
    <location>
        <begin position="13"/>
        <end position="74"/>
    </location>
</feature>
<dbReference type="InterPro" id="IPR036869">
    <property type="entry name" value="J_dom_sf"/>
</dbReference>
<feature type="compositionally biased region" description="Basic and acidic residues" evidence="3">
    <location>
        <begin position="200"/>
        <end position="216"/>
    </location>
</feature>
<evidence type="ECO:0000259" key="4">
    <source>
        <dbReference type="PROSITE" id="PS50076"/>
    </source>
</evidence>
<evidence type="ECO:0000313" key="6">
    <source>
        <dbReference type="Proteomes" id="UP000799770"/>
    </source>
</evidence>
<keyword evidence="2" id="KW-0175">Coiled coil</keyword>
<evidence type="ECO:0000256" key="2">
    <source>
        <dbReference type="SAM" id="Coils"/>
    </source>
</evidence>
<protein>
    <recommendedName>
        <fullName evidence="4">J domain-containing protein</fullName>
    </recommendedName>
</protein>
<proteinExistence type="predicted"/>
<keyword evidence="6" id="KW-1185">Reference proteome</keyword>
<feature type="compositionally biased region" description="Acidic residues" evidence="3">
    <location>
        <begin position="188"/>
        <end position="199"/>
    </location>
</feature>
<dbReference type="AlphaFoldDB" id="A0A6A5ZMC7"/>
<dbReference type="PROSITE" id="PS50076">
    <property type="entry name" value="DNAJ_2"/>
    <property type="match status" value="1"/>
</dbReference>
<dbReference type="SUPFAM" id="SSF46565">
    <property type="entry name" value="Chaperone J-domain"/>
    <property type="match status" value="1"/>
</dbReference>
<feature type="region of interest" description="Disordered" evidence="3">
    <location>
        <begin position="180"/>
        <end position="217"/>
    </location>
</feature>
<gene>
    <name evidence="5" type="ORF">BDV96DRAFT_595613</name>
</gene>
<dbReference type="PANTHER" id="PTHR43096:SF52">
    <property type="entry name" value="DNAJ HOMOLOG 1, MITOCHONDRIAL-RELATED"/>
    <property type="match status" value="1"/>
</dbReference>
<dbReference type="Pfam" id="PF00226">
    <property type="entry name" value="DnaJ"/>
    <property type="match status" value="1"/>
</dbReference>
<name>A0A6A5ZMC7_9PLEO</name>
<dbReference type="Gene3D" id="1.10.287.110">
    <property type="entry name" value="DnaJ domain"/>
    <property type="match status" value="1"/>
</dbReference>
<dbReference type="Proteomes" id="UP000799770">
    <property type="component" value="Unassembled WGS sequence"/>
</dbReference>
<evidence type="ECO:0000313" key="5">
    <source>
        <dbReference type="EMBL" id="KAF2120013.1"/>
    </source>
</evidence>
<feature type="region of interest" description="Disordered" evidence="3">
    <location>
        <begin position="142"/>
        <end position="164"/>
    </location>
</feature>
<dbReference type="GO" id="GO:0005737">
    <property type="term" value="C:cytoplasm"/>
    <property type="evidence" value="ECO:0007669"/>
    <property type="project" value="TreeGrafter"/>
</dbReference>
<dbReference type="EMBL" id="ML977314">
    <property type="protein sequence ID" value="KAF2120013.1"/>
    <property type="molecule type" value="Genomic_DNA"/>
</dbReference>
<organism evidence="5 6">
    <name type="scientific">Lophiotrema nucula</name>
    <dbReference type="NCBI Taxonomy" id="690887"/>
    <lineage>
        <taxon>Eukaryota</taxon>
        <taxon>Fungi</taxon>
        <taxon>Dikarya</taxon>
        <taxon>Ascomycota</taxon>
        <taxon>Pezizomycotina</taxon>
        <taxon>Dothideomycetes</taxon>
        <taxon>Pleosporomycetidae</taxon>
        <taxon>Pleosporales</taxon>
        <taxon>Lophiotremataceae</taxon>
        <taxon>Lophiotrema</taxon>
    </lineage>
</organism>
<dbReference type="GO" id="GO:0051082">
    <property type="term" value="F:unfolded protein binding"/>
    <property type="evidence" value="ECO:0007669"/>
    <property type="project" value="TreeGrafter"/>
</dbReference>